<evidence type="ECO:0000259" key="1">
    <source>
        <dbReference type="SMART" id="SM00065"/>
    </source>
</evidence>
<dbReference type="EMBL" id="CAADRM010000080">
    <property type="protein sequence ID" value="VFU13490.1"/>
    <property type="molecule type" value="Genomic_DNA"/>
</dbReference>
<name>A0A485M042_9ZZZZ</name>
<proteinExistence type="predicted"/>
<sequence length="185" mass="20567">MKEKDYFLALYDVVKVINASLEMTTVLEEIVKSVALAMGAKACSIRLLDSRKKSLIMGASYGLSKGYIRKGPVLIKESGLDQKAMTGQLIWIKNAQTDPSFQYGAGAKAEGIKSVIVVPLKVEKNVIGVLRVYTDKVREFNEQETKFLESVANLSALALENARLHQALKTNYELLIAHKYRLDDN</sequence>
<feature type="domain" description="GAF" evidence="1">
    <location>
        <begin position="22"/>
        <end position="169"/>
    </location>
</feature>
<reference evidence="2" key="1">
    <citation type="submission" date="2019-03" db="EMBL/GenBank/DDBJ databases">
        <authorList>
            <person name="Hao L."/>
        </authorList>
    </citation>
    <scope>NUCLEOTIDE SEQUENCE</scope>
</reference>
<dbReference type="Gene3D" id="3.30.450.40">
    <property type="match status" value="1"/>
</dbReference>
<organism evidence="2">
    <name type="scientific">anaerobic digester metagenome</name>
    <dbReference type="NCBI Taxonomy" id="1263854"/>
    <lineage>
        <taxon>unclassified sequences</taxon>
        <taxon>metagenomes</taxon>
        <taxon>ecological metagenomes</taxon>
    </lineage>
</organism>
<dbReference type="SUPFAM" id="SSF55781">
    <property type="entry name" value="GAF domain-like"/>
    <property type="match status" value="1"/>
</dbReference>
<dbReference type="AlphaFoldDB" id="A0A485M042"/>
<accession>A0A485M042</accession>
<protein>
    <submittedName>
        <fullName evidence="2">Nif-specific regulatory protein</fullName>
    </submittedName>
</protein>
<gene>
    <name evidence="2" type="primary">nifA</name>
    <name evidence="2" type="ORF">SCFA_190044</name>
</gene>
<dbReference type="Pfam" id="PF13185">
    <property type="entry name" value="GAF_2"/>
    <property type="match status" value="1"/>
</dbReference>
<dbReference type="InterPro" id="IPR003018">
    <property type="entry name" value="GAF"/>
</dbReference>
<dbReference type="InterPro" id="IPR029016">
    <property type="entry name" value="GAF-like_dom_sf"/>
</dbReference>
<evidence type="ECO:0000313" key="2">
    <source>
        <dbReference type="EMBL" id="VFU13490.1"/>
    </source>
</evidence>
<dbReference type="SMART" id="SM00065">
    <property type="entry name" value="GAF"/>
    <property type="match status" value="1"/>
</dbReference>